<evidence type="ECO:0000256" key="1">
    <source>
        <dbReference type="ARBA" id="ARBA00022737"/>
    </source>
</evidence>
<accession>A0A0U5G621</accession>
<evidence type="ECO:0000313" key="4">
    <source>
        <dbReference type="Proteomes" id="UP000054771"/>
    </source>
</evidence>
<dbReference type="SUPFAM" id="SSF48403">
    <property type="entry name" value="Ankyrin repeat"/>
    <property type="match status" value="1"/>
</dbReference>
<dbReference type="Gene3D" id="1.25.40.20">
    <property type="entry name" value="Ankyrin repeat-containing domain"/>
    <property type="match status" value="2"/>
</dbReference>
<evidence type="ECO:0000256" key="2">
    <source>
        <dbReference type="ARBA" id="ARBA00023043"/>
    </source>
</evidence>
<dbReference type="PANTHER" id="PTHR24198">
    <property type="entry name" value="ANKYRIN REPEAT AND PROTEIN KINASE DOMAIN-CONTAINING PROTEIN"/>
    <property type="match status" value="1"/>
</dbReference>
<dbReference type="Pfam" id="PF12796">
    <property type="entry name" value="Ank_2"/>
    <property type="match status" value="2"/>
</dbReference>
<keyword evidence="2" id="KW-0040">ANK repeat</keyword>
<name>A0A0U5G621_ASPCI</name>
<keyword evidence="4" id="KW-1185">Reference proteome</keyword>
<dbReference type="AlphaFoldDB" id="A0A0U5G621"/>
<organism evidence="3 4">
    <name type="scientific">Aspergillus calidoustus</name>
    <dbReference type="NCBI Taxonomy" id="454130"/>
    <lineage>
        <taxon>Eukaryota</taxon>
        <taxon>Fungi</taxon>
        <taxon>Dikarya</taxon>
        <taxon>Ascomycota</taxon>
        <taxon>Pezizomycotina</taxon>
        <taxon>Eurotiomycetes</taxon>
        <taxon>Eurotiomycetidae</taxon>
        <taxon>Eurotiales</taxon>
        <taxon>Aspergillaceae</taxon>
        <taxon>Aspergillus</taxon>
        <taxon>Aspergillus subgen. Nidulantes</taxon>
    </lineage>
</organism>
<dbReference type="Proteomes" id="UP000054771">
    <property type="component" value="Unassembled WGS sequence"/>
</dbReference>
<gene>
    <name evidence="3" type="ORF">ASPCAL10247</name>
</gene>
<dbReference type="PANTHER" id="PTHR24198:SF165">
    <property type="entry name" value="ANKYRIN REPEAT-CONTAINING PROTEIN-RELATED"/>
    <property type="match status" value="1"/>
</dbReference>
<keyword evidence="1" id="KW-0677">Repeat</keyword>
<dbReference type="SMART" id="SM00248">
    <property type="entry name" value="ANK"/>
    <property type="match status" value="5"/>
</dbReference>
<protein>
    <submittedName>
        <fullName evidence="3">Uncharacterized protein</fullName>
    </submittedName>
</protein>
<dbReference type="InterPro" id="IPR036770">
    <property type="entry name" value="Ankyrin_rpt-contain_sf"/>
</dbReference>
<proteinExistence type="predicted"/>
<reference evidence="4" key="1">
    <citation type="journal article" date="2016" name="Genome Announc.">
        <title>Draft genome sequences of fungus Aspergillus calidoustus.</title>
        <authorList>
            <person name="Horn F."/>
            <person name="Linde J."/>
            <person name="Mattern D.J."/>
            <person name="Walther G."/>
            <person name="Guthke R."/>
            <person name="Scherlach K."/>
            <person name="Martin K."/>
            <person name="Brakhage A.A."/>
            <person name="Petzke L."/>
            <person name="Valiante V."/>
        </authorList>
    </citation>
    <scope>NUCLEOTIDE SEQUENCE [LARGE SCALE GENOMIC DNA]</scope>
    <source>
        <strain evidence="4">SF006504</strain>
    </source>
</reference>
<sequence length="249" mass="27257">MMILLRDGRMDVNATESERRTPLSYAASADDCRLLDILLRRNDIDVNMADVQGKTAFFYAVDGGHKEAVNKLLDDARLDPNLTSHDLTPLAIVAGSGSMELLEMLLSDHRVAVNSQIHGSVDPLIWALFQGSEGSSLRLLCAPNVNVNCCCGTMSALMWAVILKQTEVVVEILKHDQIDVNHRDNAGRTALMLAIEEGNDEVSMALLNRKDINLTLKNIREESALDYALKSGNSKTLGKIRKGLTGSDP</sequence>
<dbReference type="STRING" id="454130.A0A0U5G621"/>
<dbReference type="EMBL" id="CDMC01000008">
    <property type="protein sequence ID" value="CEL07083.1"/>
    <property type="molecule type" value="Genomic_DNA"/>
</dbReference>
<dbReference type="InterPro" id="IPR002110">
    <property type="entry name" value="Ankyrin_rpt"/>
</dbReference>
<dbReference type="OMA" id="CWHTISA"/>
<evidence type="ECO:0000313" key="3">
    <source>
        <dbReference type="EMBL" id="CEL07083.1"/>
    </source>
</evidence>
<dbReference type="OrthoDB" id="4502415at2759"/>